<sequence>MYQLIQTLCHQSLDKTLQVCKSLNLLHRLNLVVQNFCFCSLFQIQNAKGGYDPLYPKFFLDSNQPYKL</sequence>
<name>A0A3M7Q7S9_BRAPC</name>
<proteinExistence type="predicted"/>
<dbReference type="EMBL" id="REGN01007175">
    <property type="protein sequence ID" value="RNA07051.1"/>
    <property type="molecule type" value="Genomic_DNA"/>
</dbReference>
<dbReference type="Proteomes" id="UP000276133">
    <property type="component" value="Unassembled WGS sequence"/>
</dbReference>
<reference evidence="1 2" key="1">
    <citation type="journal article" date="2018" name="Sci. Rep.">
        <title>Genomic signatures of local adaptation to the degree of environmental predictability in rotifers.</title>
        <authorList>
            <person name="Franch-Gras L."/>
            <person name="Hahn C."/>
            <person name="Garcia-Roger E.M."/>
            <person name="Carmona M.J."/>
            <person name="Serra M."/>
            <person name="Gomez A."/>
        </authorList>
    </citation>
    <scope>NUCLEOTIDE SEQUENCE [LARGE SCALE GENOMIC DNA]</scope>
    <source>
        <strain evidence="1">HYR1</strain>
    </source>
</reference>
<keyword evidence="2" id="KW-1185">Reference proteome</keyword>
<comment type="caution">
    <text evidence="1">The sequence shown here is derived from an EMBL/GenBank/DDBJ whole genome shotgun (WGS) entry which is preliminary data.</text>
</comment>
<evidence type="ECO:0000313" key="2">
    <source>
        <dbReference type="Proteomes" id="UP000276133"/>
    </source>
</evidence>
<accession>A0A3M7Q7S9</accession>
<dbReference type="AlphaFoldDB" id="A0A3M7Q7S9"/>
<organism evidence="1 2">
    <name type="scientific">Brachionus plicatilis</name>
    <name type="common">Marine rotifer</name>
    <name type="synonym">Brachionus muelleri</name>
    <dbReference type="NCBI Taxonomy" id="10195"/>
    <lineage>
        <taxon>Eukaryota</taxon>
        <taxon>Metazoa</taxon>
        <taxon>Spiralia</taxon>
        <taxon>Gnathifera</taxon>
        <taxon>Rotifera</taxon>
        <taxon>Eurotatoria</taxon>
        <taxon>Monogononta</taxon>
        <taxon>Pseudotrocha</taxon>
        <taxon>Ploima</taxon>
        <taxon>Brachionidae</taxon>
        <taxon>Brachionus</taxon>
    </lineage>
</organism>
<gene>
    <name evidence="1" type="ORF">BpHYR1_035894</name>
</gene>
<protein>
    <submittedName>
        <fullName evidence="1">Uncharacterized protein</fullName>
    </submittedName>
</protein>
<evidence type="ECO:0000313" key="1">
    <source>
        <dbReference type="EMBL" id="RNA07051.1"/>
    </source>
</evidence>